<dbReference type="InterPro" id="IPR003647">
    <property type="entry name" value="Intron_nuc_1_rpt"/>
</dbReference>
<dbReference type="SMART" id="SM00497">
    <property type="entry name" value="IENR1"/>
    <property type="match status" value="2"/>
</dbReference>
<dbReference type="InterPro" id="IPR003615">
    <property type="entry name" value="HNH_nuc"/>
</dbReference>
<feature type="domain" description="HNH nuclease" evidence="2">
    <location>
        <begin position="306"/>
        <end position="348"/>
    </location>
</feature>
<dbReference type="GO" id="GO:0004519">
    <property type="term" value="F:endonuclease activity"/>
    <property type="evidence" value="ECO:0007669"/>
    <property type="project" value="UniProtKB-KW"/>
</dbReference>
<evidence type="ECO:0000256" key="1">
    <source>
        <dbReference type="SAM" id="MobiDB-lite"/>
    </source>
</evidence>
<keyword evidence="3" id="KW-0255">Endonuclease</keyword>
<protein>
    <submittedName>
        <fullName evidence="3">HNH endonuclease</fullName>
    </submittedName>
</protein>
<organism evidence="3">
    <name type="scientific">Pithovirus LCPAC404</name>
    <dbReference type="NCBI Taxonomy" id="2506597"/>
    <lineage>
        <taxon>Viruses</taxon>
        <taxon>Pithoviruses</taxon>
    </lineage>
</organism>
<dbReference type="Gene3D" id="3.90.75.20">
    <property type="match status" value="2"/>
</dbReference>
<feature type="region of interest" description="Disordered" evidence="1">
    <location>
        <begin position="169"/>
        <end position="194"/>
    </location>
</feature>
<dbReference type="SUPFAM" id="SSF54060">
    <property type="entry name" value="His-Me finger endonucleases"/>
    <property type="match status" value="1"/>
</dbReference>
<reference evidence="3" key="1">
    <citation type="journal article" date="2019" name="MBio">
        <title>Virus Genomes from Deep Sea Sediments Expand the Ocean Megavirome and Support Independent Origins of Viral Gigantism.</title>
        <authorList>
            <person name="Backstrom D."/>
            <person name="Yutin N."/>
            <person name="Jorgensen S.L."/>
            <person name="Dharamshi J."/>
            <person name="Homa F."/>
            <person name="Zaremba-Niedwiedzka K."/>
            <person name="Spang A."/>
            <person name="Wolf Y.I."/>
            <person name="Koonin E.V."/>
            <person name="Ettema T.J."/>
        </authorList>
    </citation>
    <scope>NUCLEOTIDE SEQUENCE</scope>
</reference>
<evidence type="ECO:0000313" key="3">
    <source>
        <dbReference type="EMBL" id="QBK93620.1"/>
    </source>
</evidence>
<keyword evidence="3" id="KW-0378">Hydrolase</keyword>
<proteinExistence type="predicted"/>
<evidence type="ECO:0000259" key="2">
    <source>
        <dbReference type="Pfam" id="PF13392"/>
    </source>
</evidence>
<sequence length="420" mass="48715">MKFRCGRPTLKGTECTKPVKTKGARCYQHPLKKVYVITKLLDENGELDIDKFFQHTGLEQEVCECKEQEEWRSMKDWKFSDYILSSLGKCWSLKKERLLTGFDTHADKYRGYRLTNDNRKVYMKGIHTFQGIVFYKLPLLEKGYDQKDNAITMDHKDSKKTKRNTLCCNLKPSTKSEQNKNRRSPSNVQGRAVIRSTPESKTDCEFINIKAAADKMEVDSHVIINRCDNGKMLKGFTFRYKVKEDFGDLEWKSTVDLFPDNDILEISEEGHILHKNGAINKGTEHYKYFITEWFNKKINKYFQKRVNILVWETFHGELVGDGFEIHHDDDDSLNNNIKNLFKVTKPVNVQASKDTGNNKSCKKVRRIAHDDTYRDFKSLSEAARNTDKAHHSSIAACIQGERKTCGTCKCGKKFTWTVPP</sequence>
<keyword evidence="3" id="KW-0540">Nuclease</keyword>
<dbReference type="InterPro" id="IPR044925">
    <property type="entry name" value="His-Me_finger_sf"/>
</dbReference>
<gene>
    <name evidence="3" type="ORF">LCPAC404_03240</name>
</gene>
<name>A0A481ZEX2_9VIRU</name>
<accession>A0A481ZEX2</accession>
<dbReference type="EMBL" id="MK500600">
    <property type="protein sequence ID" value="QBK93620.1"/>
    <property type="molecule type" value="Genomic_DNA"/>
</dbReference>
<dbReference type="Pfam" id="PF13392">
    <property type="entry name" value="HNH_3"/>
    <property type="match status" value="1"/>
</dbReference>